<dbReference type="AlphaFoldDB" id="A0AA36D4T0"/>
<accession>A0AA36D4T0</accession>
<feature type="compositionally biased region" description="Basic and acidic residues" evidence="1">
    <location>
        <begin position="474"/>
        <end position="493"/>
    </location>
</feature>
<evidence type="ECO:0000313" key="3">
    <source>
        <dbReference type="Proteomes" id="UP001177023"/>
    </source>
</evidence>
<protein>
    <submittedName>
        <fullName evidence="2">Uncharacterized protein</fullName>
    </submittedName>
</protein>
<dbReference type="Proteomes" id="UP001177023">
    <property type="component" value="Unassembled WGS sequence"/>
</dbReference>
<keyword evidence="3" id="KW-1185">Reference proteome</keyword>
<evidence type="ECO:0000313" key="2">
    <source>
        <dbReference type="EMBL" id="CAJ0579788.1"/>
    </source>
</evidence>
<gene>
    <name evidence="2" type="ORF">MSPICULIGERA_LOCUS17993</name>
</gene>
<feature type="region of interest" description="Disordered" evidence="1">
    <location>
        <begin position="474"/>
        <end position="501"/>
    </location>
</feature>
<comment type="caution">
    <text evidence="2">The sequence shown here is derived from an EMBL/GenBank/DDBJ whole genome shotgun (WGS) entry which is preliminary data.</text>
</comment>
<reference evidence="2" key="1">
    <citation type="submission" date="2023-06" db="EMBL/GenBank/DDBJ databases">
        <authorList>
            <person name="Delattre M."/>
        </authorList>
    </citation>
    <scope>NUCLEOTIDE SEQUENCE</scope>
    <source>
        <strain evidence="2">AF72</strain>
    </source>
</reference>
<feature type="non-terminal residue" evidence="2">
    <location>
        <position position="501"/>
    </location>
</feature>
<dbReference type="EMBL" id="CATQJA010002657">
    <property type="protein sequence ID" value="CAJ0579788.1"/>
    <property type="molecule type" value="Genomic_DNA"/>
</dbReference>
<organism evidence="2 3">
    <name type="scientific">Mesorhabditis spiculigera</name>
    <dbReference type="NCBI Taxonomy" id="96644"/>
    <lineage>
        <taxon>Eukaryota</taxon>
        <taxon>Metazoa</taxon>
        <taxon>Ecdysozoa</taxon>
        <taxon>Nematoda</taxon>
        <taxon>Chromadorea</taxon>
        <taxon>Rhabditida</taxon>
        <taxon>Rhabditina</taxon>
        <taxon>Rhabditomorpha</taxon>
        <taxon>Rhabditoidea</taxon>
        <taxon>Rhabditidae</taxon>
        <taxon>Mesorhabditinae</taxon>
        <taxon>Mesorhabditis</taxon>
    </lineage>
</organism>
<name>A0AA36D4T0_9BILA</name>
<proteinExistence type="predicted"/>
<sequence length="501" mass="56655">MFANSCATTNCAEARTSDRHTTSTALKMVPPASIELPPAEERDPFQARQGYTEAAKRKALSANVVLLRDADALNFFIPECEEMTNPQLGRQLRNFHKQPIAPLLPDAVRHVVFEEGDVASVPKRRKAVNAINRALRECISVEDDGASTDYSDIELDYDEMDPVTLQYLDARRLLSRFQTTRIEDYIDELKRLRDGLEEQTQAHAKCTLEADAELETGHHCAKTRHWRRRYHADIIRAQLDPQPNVDLRKFSESAGTVARFAAVDDRVHAEISTGLDDVPFTRKSEALLHSLAIVPTATVRTRIDQSAWGDKDLVADEHSRCLPNPYTDDDLPDDGEQPGSFIIRFKPFRGGYGSDDQSDIYEESDEEYQLPKLRSGTLRVPQKKKRADGKHKNSAPARRFDIDDVILDYGTDNGIAGLPTNIEYKQIITPGFRPFSIPEELTMNVDPDVARREDSAHRNYLLTLHGTKLLIERRAEKQKKDAEAKAEGKPEAKRSKKKMRP</sequence>
<feature type="compositionally biased region" description="Polar residues" evidence="1">
    <location>
        <begin position="1"/>
        <end position="11"/>
    </location>
</feature>
<evidence type="ECO:0000256" key="1">
    <source>
        <dbReference type="SAM" id="MobiDB-lite"/>
    </source>
</evidence>
<feature type="region of interest" description="Disordered" evidence="1">
    <location>
        <begin position="1"/>
        <end position="23"/>
    </location>
</feature>